<organism evidence="1 2">
    <name type="scientific">Basidiobolus ranarum</name>
    <dbReference type="NCBI Taxonomy" id="34480"/>
    <lineage>
        <taxon>Eukaryota</taxon>
        <taxon>Fungi</taxon>
        <taxon>Fungi incertae sedis</taxon>
        <taxon>Zoopagomycota</taxon>
        <taxon>Entomophthoromycotina</taxon>
        <taxon>Basidiobolomycetes</taxon>
        <taxon>Basidiobolales</taxon>
        <taxon>Basidiobolaceae</taxon>
        <taxon>Basidiobolus</taxon>
    </lineage>
</organism>
<keyword evidence="2" id="KW-1185">Reference proteome</keyword>
<proteinExistence type="predicted"/>
<gene>
    <name evidence="1" type="ORF">K7432_013407</name>
</gene>
<reference evidence="1 2" key="1">
    <citation type="submission" date="2023-04" db="EMBL/GenBank/DDBJ databases">
        <title>Genome of Basidiobolus ranarum AG-B5.</title>
        <authorList>
            <person name="Stajich J.E."/>
            <person name="Carter-House D."/>
            <person name="Gryganskyi A."/>
        </authorList>
    </citation>
    <scope>NUCLEOTIDE SEQUENCE [LARGE SCALE GENOMIC DNA]</scope>
    <source>
        <strain evidence="1 2">AG-B5</strain>
    </source>
</reference>
<name>A0ABR2VQU3_9FUNG</name>
<evidence type="ECO:0000313" key="2">
    <source>
        <dbReference type="Proteomes" id="UP001479436"/>
    </source>
</evidence>
<dbReference type="Proteomes" id="UP001479436">
    <property type="component" value="Unassembled WGS sequence"/>
</dbReference>
<comment type="caution">
    <text evidence="1">The sequence shown here is derived from an EMBL/GenBank/DDBJ whole genome shotgun (WGS) entry which is preliminary data.</text>
</comment>
<protein>
    <submittedName>
        <fullName evidence="1">Uncharacterized protein</fullName>
    </submittedName>
</protein>
<sequence length="54" mass="6165">MNIQFAGTCGDRLKRALREVDKRGLAENRTRITGFKVLGANRYTTKPYFLMGTK</sequence>
<dbReference type="EMBL" id="JASJQH010008194">
    <property type="protein sequence ID" value="KAK9694470.1"/>
    <property type="molecule type" value="Genomic_DNA"/>
</dbReference>
<feature type="non-terminal residue" evidence="1">
    <location>
        <position position="54"/>
    </location>
</feature>
<evidence type="ECO:0000313" key="1">
    <source>
        <dbReference type="EMBL" id="KAK9694470.1"/>
    </source>
</evidence>
<accession>A0ABR2VQU3</accession>